<dbReference type="InterPro" id="IPR048011">
    <property type="entry name" value="NTP-PPase_MazG-like_C"/>
</dbReference>
<dbReference type="Pfam" id="PF00590">
    <property type="entry name" value="TP_methylase"/>
    <property type="match status" value="1"/>
</dbReference>
<dbReference type="InterPro" id="IPR035996">
    <property type="entry name" value="4pyrrol_Methylase_sf"/>
</dbReference>
<keyword evidence="3" id="KW-0808">Transferase</keyword>
<dbReference type="InterPro" id="IPR004518">
    <property type="entry name" value="MazG-like_dom"/>
</dbReference>
<protein>
    <submittedName>
        <fullName evidence="3">Tetrapyrrole methylase family protein/MazG family protein</fullName>
    </submittedName>
</protein>
<keyword evidence="4" id="KW-1185">Reference proteome</keyword>
<dbReference type="PIRSF" id="PIRSF002845">
    <property type="entry name" value="Ttrprl_mtas_MazG"/>
    <property type="match status" value="1"/>
</dbReference>
<dbReference type="NCBIfam" id="TIGR00444">
    <property type="entry name" value="mazG"/>
    <property type="match status" value="1"/>
</dbReference>
<dbReference type="CDD" id="cd11529">
    <property type="entry name" value="NTP-PPase_MazG_Cterm"/>
    <property type="match status" value="1"/>
</dbReference>
<accession>A0ABT9ZB64</accession>
<dbReference type="CDD" id="cd11723">
    <property type="entry name" value="YabN_N_like"/>
    <property type="match status" value="1"/>
</dbReference>
<dbReference type="InterPro" id="IPR014777">
    <property type="entry name" value="4pyrrole_Mease_sub1"/>
</dbReference>
<reference evidence="3 4" key="1">
    <citation type="submission" date="2023-07" db="EMBL/GenBank/DDBJ databases">
        <title>Genomic Encyclopedia of Type Strains, Phase IV (KMG-IV): sequencing the most valuable type-strain genomes for metagenomic binning, comparative biology and taxonomic classification.</title>
        <authorList>
            <person name="Goeker M."/>
        </authorList>
    </citation>
    <scope>NUCLEOTIDE SEQUENCE [LARGE SCALE GENOMIC DNA]</scope>
    <source>
        <strain evidence="3 4">DSM 17723</strain>
    </source>
</reference>
<sequence length="489" mass="56107">MAKEIKIVGLGAGDLNQLPFGVYRLLTETKHLFLRTKEHPVIDELNETITYRSFDDVYEANQDFEDVYRNIANILLEEAEVEDIVYAVPGHPLVAEKTVQILLTEGRQKGYTIIVQGGQSFIDAMFQALEIDPIEGFQLVDALGLESEHLQLRGHLIITQVYDQMVASEVKLTLMEQLPDEYKVKIVTAAGSSLEQIKEVPLYELDREVSINNLTSIYVPPVENQEILYHQFSEFRKIIAKLRGPNGCPWDKEQTHQSLKRYLIEECYELIEAIEEEDIDHMIEELGDVLLQVVLHAQIGEDEGMFSINDVIKEVADKMVRRHPHVFGDMTINSTDDVLSNWDKIKQGEKGGLETSSILDHVSKALPALSRAYQLQKKAAKVGFDWPVIEETWEKVKEEITEFEMELKQDANGKNAMQEFGDVLFALINVGRYYNIEPEEALISTNRKFYNRFRYIETKALESGKSLQDMSLEEMDHFWDEAKKIDKEG</sequence>
<dbReference type="SUPFAM" id="SSF101386">
    <property type="entry name" value="all-alpha NTP pyrophosphatases"/>
    <property type="match status" value="2"/>
</dbReference>
<evidence type="ECO:0000259" key="1">
    <source>
        <dbReference type="Pfam" id="PF00590"/>
    </source>
</evidence>
<dbReference type="PANTHER" id="PTHR30522">
    <property type="entry name" value="NUCLEOSIDE TRIPHOSPHATE PYROPHOSPHOHYDROLASE"/>
    <property type="match status" value="1"/>
</dbReference>
<dbReference type="PANTHER" id="PTHR30522:SF0">
    <property type="entry name" value="NUCLEOSIDE TRIPHOSPHATE PYROPHOSPHOHYDROLASE"/>
    <property type="match status" value="1"/>
</dbReference>
<name>A0ABT9ZB64_9BACI</name>
<dbReference type="GO" id="GO:0032259">
    <property type="term" value="P:methylation"/>
    <property type="evidence" value="ECO:0007669"/>
    <property type="project" value="UniProtKB-KW"/>
</dbReference>
<dbReference type="Gene3D" id="1.10.287.1080">
    <property type="entry name" value="MazG-like"/>
    <property type="match status" value="2"/>
</dbReference>
<dbReference type="RefSeq" id="WP_174881885.1">
    <property type="nucleotide sequence ID" value="NZ_CADEPK010000452.1"/>
</dbReference>
<keyword evidence="3" id="KW-0489">Methyltransferase</keyword>
<dbReference type="EMBL" id="JAUSTZ010000023">
    <property type="protein sequence ID" value="MDQ0228515.1"/>
    <property type="molecule type" value="Genomic_DNA"/>
</dbReference>
<feature type="domain" description="Tetrapyrrole methylase" evidence="1">
    <location>
        <begin position="7"/>
        <end position="206"/>
    </location>
</feature>
<evidence type="ECO:0000313" key="3">
    <source>
        <dbReference type="EMBL" id="MDQ0228515.1"/>
    </source>
</evidence>
<proteinExistence type="predicted"/>
<dbReference type="InterPro" id="IPR000878">
    <property type="entry name" value="4pyrrol_Mease"/>
</dbReference>
<dbReference type="SUPFAM" id="SSF53790">
    <property type="entry name" value="Tetrapyrrole methylase"/>
    <property type="match status" value="1"/>
</dbReference>
<dbReference type="InterPro" id="IPR024180">
    <property type="entry name" value="Tetrapyrrole_Mease/MazG_pred"/>
</dbReference>
<evidence type="ECO:0000313" key="4">
    <source>
        <dbReference type="Proteomes" id="UP001232245"/>
    </source>
</evidence>
<organism evidence="3 4">
    <name type="scientific">Metabacillus niabensis</name>
    <dbReference type="NCBI Taxonomy" id="324854"/>
    <lineage>
        <taxon>Bacteria</taxon>
        <taxon>Bacillati</taxon>
        <taxon>Bacillota</taxon>
        <taxon>Bacilli</taxon>
        <taxon>Bacillales</taxon>
        <taxon>Bacillaceae</taxon>
        <taxon>Metabacillus</taxon>
    </lineage>
</organism>
<dbReference type="Pfam" id="PF03819">
    <property type="entry name" value="MazG"/>
    <property type="match status" value="1"/>
</dbReference>
<dbReference type="CDD" id="cd11528">
    <property type="entry name" value="NTP-PPase_MazG_Nterm"/>
    <property type="match status" value="1"/>
</dbReference>
<dbReference type="GO" id="GO:0008168">
    <property type="term" value="F:methyltransferase activity"/>
    <property type="evidence" value="ECO:0007669"/>
    <property type="project" value="UniProtKB-KW"/>
</dbReference>
<feature type="domain" description="NTP pyrophosphohydrolase MazG-like" evidence="2">
    <location>
        <begin position="254"/>
        <end position="327"/>
    </location>
</feature>
<dbReference type="InterPro" id="IPR035013">
    <property type="entry name" value="YabN_N"/>
</dbReference>
<dbReference type="Proteomes" id="UP001232245">
    <property type="component" value="Unassembled WGS sequence"/>
</dbReference>
<dbReference type="InterPro" id="IPR048015">
    <property type="entry name" value="NTP-PPase_MazG-like_N"/>
</dbReference>
<dbReference type="InterPro" id="IPR011551">
    <property type="entry name" value="NTP_PyrPHydrolase_MazG"/>
</dbReference>
<comment type="caution">
    <text evidence="3">The sequence shown here is derived from an EMBL/GenBank/DDBJ whole genome shotgun (WGS) entry which is preliminary data.</text>
</comment>
<dbReference type="NCBIfam" id="NF007113">
    <property type="entry name" value="PRK09562.1"/>
    <property type="match status" value="1"/>
</dbReference>
<gene>
    <name evidence="3" type="ORF">J2S02_004898</name>
</gene>
<dbReference type="Gene3D" id="3.40.1010.10">
    <property type="entry name" value="Cobalt-precorrin-4 Transmethylase, Domain 1"/>
    <property type="match status" value="1"/>
</dbReference>
<evidence type="ECO:0000259" key="2">
    <source>
        <dbReference type="Pfam" id="PF03819"/>
    </source>
</evidence>